<dbReference type="Pfam" id="PF00041">
    <property type="entry name" value="fn3"/>
    <property type="match status" value="1"/>
</dbReference>
<dbReference type="InterPro" id="IPR013806">
    <property type="entry name" value="Kringle-like"/>
</dbReference>
<evidence type="ECO:0000256" key="1">
    <source>
        <dbReference type="ARBA" id="ARBA00022572"/>
    </source>
</evidence>
<evidence type="ECO:0008006" key="8">
    <source>
        <dbReference type="Google" id="ProtNLM"/>
    </source>
</evidence>
<evidence type="ECO:0000256" key="2">
    <source>
        <dbReference type="ARBA" id="ARBA00023157"/>
    </source>
</evidence>
<evidence type="ECO:0000313" key="6">
    <source>
        <dbReference type="EMBL" id="CAH3186250.1"/>
    </source>
</evidence>
<reference evidence="6 7" key="1">
    <citation type="submission" date="2022-05" db="EMBL/GenBank/DDBJ databases">
        <authorList>
            <consortium name="Genoscope - CEA"/>
            <person name="William W."/>
        </authorList>
    </citation>
    <scope>NUCLEOTIDE SEQUENCE [LARGE SCALE GENOMIC DNA]</scope>
</reference>
<evidence type="ECO:0000259" key="4">
    <source>
        <dbReference type="PROSITE" id="PS50070"/>
    </source>
</evidence>
<dbReference type="SUPFAM" id="SSF49265">
    <property type="entry name" value="Fibronectin type III"/>
    <property type="match status" value="1"/>
</dbReference>
<dbReference type="InterPro" id="IPR000001">
    <property type="entry name" value="Kringle"/>
</dbReference>
<dbReference type="Proteomes" id="UP001159405">
    <property type="component" value="Unassembled WGS sequence"/>
</dbReference>
<dbReference type="EMBL" id="CALNXK010000470">
    <property type="protein sequence ID" value="CAH3186250.1"/>
    <property type="molecule type" value="Genomic_DNA"/>
</dbReference>
<protein>
    <recommendedName>
        <fullName evidence="8">Fibronectin type-III domain-containing protein</fullName>
    </recommendedName>
</protein>
<feature type="domain" description="Fibronectin type-III" evidence="5">
    <location>
        <begin position="47"/>
        <end position="141"/>
    </location>
</feature>
<dbReference type="PROSITE" id="PS50853">
    <property type="entry name" value="FN3"/>
    <property type="match status" value="1"/>
</dbReference>
<comment type="caution">
    <text evidence="3">Lacks conserved residue(s) required for the propagation of feature annotation.</text>
</comment>
<accession>A0ABN8S5D2</accession>
<comment type="caution">
    <text evidence="6">The sequence shown here is derived from an EMBL/GenBank/DDBJ whole genome shotgun (WGS) entry which is preliminary data.</text>
</comment>
<keyword evidence="1 3" id="KW-0420">Kringle</keyword>
<sequence length="147" mass="16726">MAKMAPTCVASQREVPRMDLWCYTTDPRVRWEYCNISKCPPRAPKNAPGLVKGYPLNSSSANIWWERIPPIRDKEKLLGYRIRYNPLGSHSYKEMNVTSNVTEAVINRLPSTTRYQIKVNGFNKVGHGPTSKVLELKTLTAGKFLSK</sequence>
<dbReference type="InterPro" id="IPR038178">
    <property type="entry name" value="Kringle_sf"/>
</dbReference>
<dbReference type="InterPro" id="IPR036116">
    <property type="entry name" value="FN3_sf"/>
</dbReference>
<evidence type="ECO:0000256" key="3">
    <source>
        <dbReference type="PROSITE-ProRule" id="PRU00121"/>
    </source>
</evidence>
<gene>
    <name evidence="6" type="ORF">PLOB_00034506</name>
</gene>
<dbReference type="Gene3D" id="2.60.40.10">
    <property type="entry name" value="Immunoglobulins"/>
    <property type="match status" value="1"/>
</dbReference>
<evidence type="ECO:0000259" key="5">
    <source>
        <dbReference type="PROSITE" id="PS50853"/>
    </source>
</evidence>
<dbReference type="InterPro" id="IPR003961">
    <property type="entry name" value="FN3_dom"/>
</dbReference>
<keyword evidence="2" id="KW-1015">Disulfide bond</keyword>
<organism evidence="6 7">
    <name type="scientific">Porites lobata</name>
    <dbReference type="NCBI Taxonomy" id="104759"/>
    <lineage>
        <taxon>Eukaryota</taxon>
        <taxon>Metazoa</taxon>
        <taxon>Cnidaria</taxon>
        <taxon>Anthozoa</taxon>
        <taxon>Hexacorallia</taxon>
        <taxon>Scleractinia</taxon>
        <taxon>Fungiina</taxon>
        <taxon>Poritidae</taxon>
        <taxon>Porites</taxon>
    </lineage>
</organism>
<feature type="domain" description="Kringle" evidence="4">
    <location>
        <begin position="8"/>
        <end position="39"/>
    </location>
</feature>
<dbReference type="SUPFAM" id="SSF57440">
    <property type="entry name" value="Kringle-like"/>
    <property type="match status" value="1"/>
</dbReference>
<dbReference type="Gene3D" id="2.40.20.10">
    <property type="entry name" value="Plasminogen Kringle 4"/>
    <property type="match status" value="1"/>
</dbReference>
<evidence type="ECO:0000313" key="7">
    <source>
        <dbReference type="Proteomes" id="UP001159405"/>
    </source>
</evidence>
<dbReference type="InterPro" id="IPR013783">
    <property type="entry name" value="Ig-like_fold"/>
</dbReference>
<proteinExistence type="predicted"/>
<dbReference type="PROSITE" id="PS50070">
    <property type="entry name" value="KRINGLE_2"/>
    <property type="match status" value="1"/>
</dbReference>
<name>A0ABN8S5D2_9CNID</name>
<dbReference type="CDD" id="cd00063">
    <property type="entry name" value="FN3"/>
    <property type="match status" value="1"/>
</dbReference>
<keyword evidence="7" id="KW-1185">Reference proteome</keyword>